<feature type="region of interest" description="Disordered" evidence="1">
    <location>
        <begin position="1"/>
        <end position="24"/>
    </location>
</feature>
<dbReference type="EMBL" id="OD570868">
    <property type="protein sequence ID" value="CAD7448966.1"/>
    <property type="molecule type" value="Genomic_DNA"/>
</dbReference>
<gene>
    <name evidence="2" type="ORF">TBIB3V08_LOCUS11246</name>
</gene>
<evidence type="ECO:0000313" key="2">
    <source>
        <dbReference type="EMBL" id="CAD7448966.1"/>
    </source>
</evidence>
<reference evidence="2" key="1">
    <citation type="submission" date="2020-11" db="EMBL/GenBank/DDBJ databases">
        <authorList>
            <person name="Tran Van P."/>
        </authorList>
    </citation>
    <scope>NUCLEOTIDE SEQUENCE</scope>
</reference>
<proteinExistence type="predicted"/>
<evidence type="ECO:0000256" key="1">
    <source>
        <dbReference type="SAM" id="MobiDB-lite"/>
    </source>
</evidence>
<feature type="compositionally biased region" description="Polar residues" evidence="1">
    <location>
        <begin position="105"/>
        <end position="121"/>
    </location>
</feature>
<protein>
    <submittedName>
        <fullName evidence="2">Uncharacterized protein</fullName>
    </submittedName>
</protein>
<name>A0A7R9I640_9NEOP</name>
<dbReference type="AlphaFoldDB" id="A0A7R9I640"/>
<accession>A0A7R9I640</accession>
<feature type="region of interest" description="Disordered" evidence="1">
    <location>
        <begin position="52"/>
        <end position="121"/>
    </location>
</feature>
<feature type="compositionally biased region" description="Polar residues" evidence="1">
    <location>
        <begin position="54"/>
        <end position="66"/>
    </location>
</feature>
<organism evidence="2">
    <name type="scientific">Timema bartmani</name>
    <dbReference type="NCBI Taxonomy" id="61472"/>
    <lineage>
        <taxon>Eukaryota</taxon>
        <taxon>Metazoa</taxon>
        <taxon>Ecdysozoa</taxon>
        <taxon>Arthropoda</taxon>
        <taxon>Hexapoda</taxon>
        <taxon>Insecta</taxon>
        <taxon>Pterygota</taxon>
        <taxon>Neoptera</taxon>
        <taxon>Polyneoptera</taxon>
        <taxon>Phasmatodea</taxon>
        <taxon>Timematodea</taxon>
        <taxon>Timematoidea</taxon>
        <taxon>Timematidae</taxon>
        <taxon>Timema</taxon>
    </lineage>
</organism>
<sequence>MKISRMSTMDEKGQSSTSKLSAKTVVKADIAKTSRKRKYSNESVVCNKRIKKANSVTEQKVSQGNVQKLEEQGEKDKLTSLPHDCKQSTSKASRKTGTDKDTPDEQPQGSNGCVQWENLSP</sequence>
<feature type="compositionally biased region" description="Basic and acidic residues" evidence="1">
    <location>
        <begin position="68"/>
        <end position="86"/>
    </location>
</feature>